<dbReference type="GO" id="GO:0016987">
    <property type="term" value="F:sigma factor activity"/>
    <property type="evidence" value="ECO:0007669"/>
    <property type="project" value="UniProtKB-KW"/>
</dbReference>
<evidence type="ECO:0000313" key="7">
    <source>
        <dbReference type="EMBL" id="QHA01916.1"/>
    </source>
</evidence>
<sequence>MMDQYGDDILRLCWLYLKDIHLAEDALQDTFIKAYRKYGTYNRQASERTWLISIAMNVCKNYLRTSWFKRVITVDKIDEHLMKNCNNNILVLERDNGEILEQIMNLSPKHKEVIFLYYYQQFKINEIAEILKMKESTVAVRLSRAREKLKQSMERWSYHGQVRQSE</sequence>
<evidence type="ECO:0000256" key="1">
    <source>
        <dbReference type="ARBA" id="ARBA00010641"/>
    </source>
</evidence>
<dbReference type="Pfam" id="PF08281">
    <property type="entry name" value="Sigma70_r4_2"/>
    <property type="match status" value="1"/>
</dbReference>
<protein>
    <submittedName>
        <fullName evidence="7">Sigma-70 family RNA polymerase sigma factor</fullName>
    </submittedName>
</protein>
<evidence type="ECO:0000256" key="3">
    <source>
        <dbReference type="ARBA" id="ARBA00023082"/>
    </source>
</evidence>
<evidence type="ECO:0000259" key="6">
    <source>
        <dbReference type="Pfam" id="PF08281"/>
    </source>
</evidence>
<dbReference type="PANTHER" id="PTHR43133:SF60">
    <property type="entry name" value="RNA POLYMERASE SIGMA FACTOR SIGV"/>
    <property type="match status" value="1"/>
</dbReference>
<evidence type="ECO:0000256" key="2">
    <source>
        <dbReference type="ARBA" id="ARBA00023015"/>
    </source>
</evidence>
<dbReference type="InterPro" id="IPR014284">
    <property type="entry name" value="RNA_pol_sigma-70_dom"/>
</dbReference>
<keyword evidence="2" id="KW-0805">Transcription regulation</keyword>
<dbReference type="GO" id="GO:0006352">
    <property type="term" value="P:DNA-templated transcription initiation"/>
    <property type="evidence" value="ECO:0007669"/>
    <property type="project" value="InterPro"/>
</dbReference>
<dbReference type="SUPFAM" id="SSF88659">
    <property type="entry name" value="Sigma3 and sigma4 domains of RNA polymerase sigma factors"/>
    <property type="match status" value="1"/>
</dbReference>
<dbReference type="InterPro" id="IPR013249">
    <property type="entry name" value="RNA_pol_sigma70_r4_t2"/>
</dbReference>
<organism evidence="7 8">
    <name type="scientific">Dehalobacter restrictus</name>
    <dbReference type="NCBI Taxonomy" id="55583"/>
    <lineage>
        <taxon>Bacteria</taxon>
        <taxon>Bacillati</taxon>
        <taxon>Bacillota</taxon>
        <taxon>Clostridia</taxon>
        <taxon>Eubacteriales</taxon>
        <taxon>Desulfitobacteriaceae</taxon>
        <taxon>Dehalobacter</taxon>
    </lineage>
</organism>
<proteinExistence type="inferred from homology"/>
<dbReference type="InterPro" id="IPR013325">
    <property type="entry name" value="RNA_pol_sigma_r2"/>
</dbReference>
<dbReference type="InterPro" id="IPR007627">
    <property type="entry name" value="RNA_pol_sigma70_r2"/>
</dbReference>
<dbReference type="SUPFAM" id="SSF88946">
    <property type="entry name" value="Sigma2 domain of RNA polymerase sigma factors"/>
    <property type="match status" value="1"/>
</dbReference>
<evidence type="ECO:0000313" key="8">
    <source>
        <dbReference type="Proteomes" id="UP000430508"/>
    </source>
</evidence>
<dbReference type="InterPro" id="IPR036388">
    <property type="entry name" value="WH-like_DNA-bd_sf"/>
</dbReference>
<dbReference type="PANTHER" id="PTHR43133">
    <property type="entry name" value="RNA POLYMERASE ECF-TYPE SIGMA FACTO"/>
    <property type="match status" value="1"/>
</dbReference>
<keyword evidence="3" id="KW-0731">Sigma factor</keyword>
<dbReference type="Gene3D" id="1.10.10.10">
    <property type="entry name" value="Winged helix-like DNA-binding domain superfamily/Winged helix DNA-binding domain"/>
    <property type="match status" value="1"/>
</dbReference>
<dbReference type="Gene3D" id="1.10.1740.10">
    <property type="match status" value="1"/>
</dbReference>
<evidence type="ECO:0000256" key="4">
    <source>
        <dbReference type="ARBA" id="ARBA00023163"/>
    </source>
</evidence>
<dbReference type="AlphaFoldDB" id="A0A857DPQ1"/>
<reference evidence="7 8" key="1">
    <citation type="submission" date="2019-12" db="EMBL/GenBank/DDBJ databases">
        <title>Sequence classification of anaerobic respiratory reductive dehalogenases: First we see many, then we see few.</title>
        <authorList>
            <person name="Molenda O."/>
            <person name="Puentes Jacome L.A."/>
            <person name="Cao X."/>
            <person name="Nesbo C.L."/>
            <person name="Tang S."/>
            <person name="Morson N."/>
            <person name="Patron J."/>
            <person name="Lomheim L."/>
            <person name="Wishart D.S."/>
            <person name="Edwards E.A."/>
        </authorList>
    </citation>
    <scope>NUCLEOTIDE SEQUENCE [LARGE SCALE GENOMIC DNA]</scope>
    <source>
        <strain evidence="7 8">12DCA</strain>
    </source>
</reference>
<keyword evidence="4" id="KW-0804">Transcription</keyword>
<accession>A0A857DPQ1</accession>
<dbReference type="Pfam" id="PF04542">
    <property type="entry name" value="Sigma70_r2"/>
    <property type="match status" value="1"/>
</dbReference>
<feature type="domain" description="RNA polymerase sigma-70 region 2" evidence="5">
    <location>
        <begin position="2"/>
        <end position="67"/>
    </location>
</feature>
<dbReference type="EMBL" id="CP046996">
    <property type="protein sequence ID" value="QHA01916.1"/>
    <property type="molecule type" value="Genomic_DNA"/>
</dbReference>
<dbReference type="CDD" id="cd06171">
    <property type="entry name" value="Sigma70_r4"/>
    <property type="match status" value="1"/>
</dbReference>
<comment type="similarity">
    <text evidence="1">Belongs to the sigma-70 factor family. ECF subfamily.</text>
</comment>
<name>A0A857DPQ1_9FIRM</name>
<feature type="domain" description="RNA polymerase sigma factor 70 region 4 type 2" evidence="6">
    <location>
        <begin position="98"/>
        <end position="149"/>
    </location>
</feature>
<gene>
    <name evidence="7" type="ORF">GQ588_08180</name>
</gene>
<dbReference type="NCBIfam" id="TIGR02937">
    <property type="entry name" value="sigma70-ECF"/>
    <property type="match status" value="1"/>
</dbReference>
<dbReference type="Proteomes" id="UP000430508">
    <property type="component" value="Chromosome"/>
</dbReference>
<dbReference type="InterPro" id="IPR013324">
    <property type="entry name" value="RNA_pol_sigma_r3/r4-like"/>
</dbReference>
<dbReference type="GO" id="GO:0003677">
    <property type="term" value="F:DNA binding"/>
    <property type="evidence" value="ECO:0007669"/>
    <property type="project" value="InterPro"/>
</dbReference>
<evidence type="ECO:0000259" key="5">
    <source>
        <dbReference type="Pfam" id="PF04542"/>
    </source>
</evidence>
<dbReference type="InterPro" id="IPR039425">
    <property type="entry name" value="RNA_pol_sigma-70-like"/>
</dbReference>